<organism evidence="2 3">
    <name type="scientific">Orbilia ellipsospora</name>
    <dbReference type="NCBI Taxonomy" id="2528407"/>
    <lineage>
        <taxon>Eukaryota</taxon>
        <taxon>Fungi</taxon>
        <taxon>Dikarya</taxon>
        <taxon>Ascomycota</taxon>
        <taxon>Pezizomycotina</taxon>
        <taxon>Orbiliomycetes</taxon>
        <taxon>Orbiliales</taxon>
        <taxon>Orbiliaceae</taxon>
        <taxon>Orbilia</taxon>
    </lineage>
</organism>
<evidence type="ECO:0000313" key="2">
    <source>
        <dbReference type="EMBL" id="KAK6524194.1"/>
    </source>
</evidence>
<feature type="compositionally biased region" description="Low complexity" evidence="1">
    <location>
        <begin position="143"/>
        <end position="157"/>
    </location>
</feature>
<dbReference type="EMBL" id="JAVHJO010000018">
    <property type="protein sequence ID" value="KAK6524194.1"/>
    <property type="molecule type" value="Genomic_DNA"/>
</dbReference>
<dbReference type="Proteomes" id="UP001365542">
    <property type="component" value="Unassembled WGS sequence"/>
</dbReference>
<keyword evidence="3" id="KW-1185">Reference proteome</keyword>
<feature type="region of interest" description="Disordered" evidence="1">
    <location>
        <begin position="122"/>
        <end position="166"/>
    </location>
</feature>
<sequence>MNTPQTSEPYPHKILSRSHLELGTQHMALVLHRPRRKMPSPPPSQPSQTPKQREPTPPKANFNPEPDSQEPVTSPKYDMVFQNNTVHSQGHMHMGNVQGPSSQVYYLAPGAEFPAQQNAYMHQTNSPAPSSRWHSPASSESRATTPVSVSPASSRSSFDVENTGSEGISSKGYDRFVDLDKGTKRCSSRVSHSSSNSRNDFDALKQLVHSGIYESRLLNFKNSPIKLNCDEVISSCKKDLHKLKRIHERNSHHPGKWLLRYHTLCATIHHTLGYAYFQQAANIGTHDPRTKEEQKASIKVSIKFYEKAERDSLLCGQSAGIESKMAFKRISIRVEKFRSEIIYIKLIKRQNAAKNAQILRGDIEAARESLATFRDDRFHKDDTKAMNELLETVDEQLDAIISSRDLFHKK</sequence>
<feature type="compositionally biased region" description="Polar residues" evidence="1">
    <location>
        <begin position="122"/>
        <end position="142"/>
    </location>
</feature>
<accession>A0AAV9WT91</accession>
<reference evidence="2 3" key="1">
    <citation type="submission" date="2019-10" db="EMBL/GenBank/DDBJ databases">
        <authorList>
            <person name="Palmer J.M."/>
        </authorList>
    </citation>
    <scope>NUCLEOTIDE SEQUENCE [LARGE SCALE GENOMIC DNA]</scope>
    <source>
        <strain evidence="2 3">TWF694</strain>
    </source>
</reference>
<dbReference type="AlphaFoldDB" id="A0AAV9WT91"/>
<evidence type="ECO:0000313" key="3">
    <source>
        <dbReference type="Proteomes" id="UP001365542"/>
    </source>
</evidence>
<comment type="caution">
    <text evidence="2">The sequence shown here is derived from an EMBL/GenBank/DDBJ whole genome shotgun (WGS) entry which is preliminary data.</text>
</comment>
<feature type="region of interest" description="Disordered" evidence="1">
    <location>
        <begin position="30"/>
        <end position="75"/>
    </location>
</feature>
<gene>
    <name evidence="2" type="ORF">TWF694_005854</name>
</gene>
<name>A0AAV9WT91_9PEZI</name>
<proteinExistence type="predicted"/>
<evidence type="ECO:0000256" key="1">
    <source>
        <dbReference type="SAM" id="MobiDB-lite"/>
    </source>
</evidence>
<protein>
    <submittedName>
        <fullName evidence="2">Uncharacterized protein</fullName>
    </submittedName>
</protein>